<evidence type="ECO:0000256" key="1">
    <source>
        <dbReference type="ARBA" id="ARBA00022714"/>
    </source>
</evidence>
<keyword evidence="2" id="KW-0479">Metal-binding</keyword>
<dbReference type="PANTHER" id="PTHR44379:SF5">
    <property type="entry name" value="OXIDOREDUCTASE WITH IRON-SULFUR SUBUNIT"/>
    <property type="match status" value="1"/>
</dbReference>
<dbReference type="SUPFAM" id="SSF47741">
    <property type="entry name" value="CO dehydrogenase ISP C-domain like"/>
    <property type="match status" value="1"/>
</dbReference>
<reference evidence="8 9" key="1">
    <citation type="submission" date="2018-11" db="EMBL/GenBank/DDBJ databases">
        <title>Genome sequence of strain 7197.</title>
        <authorList>
            <person name="Gao J."/>
            <person name="Sun J."/>
        </authorList>
    </citation>
    <scope>NUCLEOTIDE SEQUENCE [LARGE SCALE GENOMIC DNA]</scope>
    <source>
        <strain evidence="8 9">7197</strain>
    </source>
</reference>
<evidence type="ECO:0000313" key="9">
    <source>
        <dbReference type="Proteomes" id="UP000282529"/>
    </source>
</evidence>
<evidence type="ECO:0000256" key="3">
    <source>
        <dbReference type="ARBA" id="ARBA00023002"/>
    </source>
</evidence>
<dbReference type="InterPro" id="IPR002888">
    <property type="entry name" value="2Fe-2S-bd"/>
</dbReference>
<dbReference type="InterPro" id="IPR051452">
    <property type="entry name" value="Diverse_Oxidoreductases"/>
</dbReference>
<dbReference type="PROSITE" id="PS51085">
    <property type="entry name" value="2FE2S_FER_2"/>
    <property type="match status" value="1"/>
</dbReference>
<accession>A0A3N9P0P9</accession>
<comment type="pathway">
    <text evidence="6">Alkaloid degradation; nicotine degradation.</text>
</comment>
<dbReference type="InterPro" id="IPR036884">
    <property type="entry name" value="2Fe-2S-bd_dom_sf"/>
</dbReference>
<keyword evidence="4" id="KW-0408">Iron</keyword>
<organism evidence="8 9">
    <name type="scientific">Paenibacillus rhizophilus</name>
    <dbReference type="NCBI Taxonomy" id="1850366"/>
    <lineage>
        <taxon>Bacteria</taxon>
        <taxon>Bacillati</taxon>
        <taxon>Bacillota</taxon>
        <taxon>Bacilli</taxon>
        <taxon>Bacillales</taxon>
        <taxon>Paenibacillaceae</taxon>
        <taxon>Paenibacillus</taxon>
    </lineage>
</organism>
<gene>
    <name evidence="8" type="ORF">EH198_18360</name>
</gene>
<evidence type="ECO:0000313" key="8">
    <source>
        <dbReference type="EMBL" id="RQW09768.1"/>
    </source>
</evidence>
<proteinExistence type="predicted"/>
<dbReference type="Gene3D" id="1.10.150.120">
    <property type="entry name" value="[2Fe-2S]-binding domain"/>
    <property type="match status" value="1"/>
</dbReference>
<dbReference type="InterPro" id="IPR006058">
    <property type="entry name" value="2Fe2S_fd_BS"/>
</dbReference>
<dbReference type="CDD" id="cd00207">
    <property type="entry name" value="fer2"/>
    <property type="match status" value="1"/>
</dbReference>
<dbReference type="FunFam" id="3.10.20.30:FF:000020">
    <property type="entry name" value="Xanthine dehydrogenase iron-sulfur subunit"/>
    <property type="match status" value="1"/>
</dbReference>
<evidence type="ECO:0000256" key="4">
    <source>
        <dbReference type="ARBA" id="ARBA00023004"/>
    </source>
</evidence>
<dbReference type="EMBL" id="RQPI01000012">
    <property type="protein sequence ID" value="RQW09768.1"/>
    <property type="molecule type" value="Genomic_DNA"/>
</dbReference>
<dbReference type="SUPFAM" id="SSF54292">
    <property type="entry name" value="2Fe-2S ferredoxin-like"/>
    <property type="match status" value="1"/>
</dbReference>
<keyword evidence="9" id="KW-1185">Reference proteome</keyword>
<evidence type="ECO:0000256" key="5">
    <source>
        <dbReference type="ARBA" id="ARBA00023014"/>
    </source>
</evidence>
<keyword evidence="1" id="KW-0001">2Fe-2S</keyword>
<dbReference type="Gene3D" id="3.10.20.30">
    <property type="match status" value="1"/>
</dbReference>
<dbReference type="Proteomes" id="UP000282529">
    <property type="component" value="Unassembled WGS sequence"/>
</dbReference>
<feature type="domain" description="2Fe-2S ferredoxin-type" evidence="7">
    <location>
        <begin position="21"/>
        <end position="97"/>
    </location>
</feature>
<dbReference type="PANTHER" id="PTHR44379">
    <property type="entry name" value="OXIDOREDUCTASE WITH IRON-SULFUR SUBUNIT"/>
    <property type="match status" value="1"/>
</dbReference>
<dbReference type="OrthoDB" id="9796880at2"/>
<evidence type="ECO:0000259" key="7">
    <source>
        <dbReference type="PROSITE" id="PS51085"/>
    </source>
</evidence>
<dbReference type="AlphaFoldDB" id="A0A3N9P0P9"/>
<keyword evidence="3" id="KW-0560">Oxidoreductase</keyword>
<dbReference type="Pfam" id="PF00111">
    <property type="entry name" value="Fer2"/>
    <property type="match status" value="1"/>
</dbReference>
<dbReference type="GO" id="GO:0051537">
    <property type="term" value="F:2 iron, 2 sulfur cluster binding"/>
    <property type="evidence" value="ECO:0007669"/>
    <property type="project" value="UniProtKB-KW"/>
</dbReference>
<sequence>MPNNPDCADASLPAEPGETLITLSCRINGQPVTAEVPPSRRLLTVLREEFGLTGTKRSCELGRCGACMVLIDGRPVNSCLTMAYQCEGAGITTIEGLSGGGLHPVQQAFLEEGGFQCGYCTPGMVISVVALLSENPKPAPEEVEEALSGNLCRCTGYGGIMRAVNKAIEKGVG</sequence>
<dbReference type="Pfam" id="PF01799">
    <property type="entry name" value="Fer2_2"/>
    <property type="match status" value="1"/>
</dbReference>
<dbReference type="GO" id="GO:0016491">
    <property type="term" value="F:oxidoreductase activity"/>
    <property type="evidence" value="ECO:0007669"/>
    <property type="project" value="UniProtKB-KW"/>
</dbReference>
<dbReference type="InterPro" id="IPR012675">
    <property type="entry name" value="Beta-grasp_dom_sf"/>
</dbReference>
<keyword evidence="5" id="KW-0411">Iron-sulfur</keyword>
<evidence type="ECO:0000256" key="2">
    <source>
        <dbReference type="ARBA" id="ARBA00022723"/>
    </source>
</evidence>
<dbReference type="GO" id="GO:0046872">
    <property type="term" value="F:metal ion binding"/>
    <property type="evidence" value="ECO:0007669"/>
    <property type="project" value="UniProtKB-KW"/>
</dbReference>
<comment type="caution">
    <text evidence="8">The sequence shown here is derived from an EMBL/GenBank/DDBJ whole genome shotgun (WGS) entry which is preliminary data.</text>
</comment>
<name>A0A3N9P0P9_9BACL</name>
<evidence type="ECO:0000256" key="6">
    <source>
        <dbReference type="ARBA" id="ARBA00060707"/>
    </source>
</evidence>
<protein>
    <submittedName>
        <fullName evidence="8">(2Fe-2S)-binding protein</fullName>
    </submittedName>
</protein>
<dbReference type="PROSITE" id="PS00197">
    <property type="entry name" value="2FE2S_FER_1"/>
    <property type="match status" value="1"/>
</dbReference>
<dbReference type="InterPro" id="IPR036010">
    <property type="entry name" value="2Fe-2S_ferredoxin-like_sf"/>
</dbReference>
<dbReference type="RefSeq" id="WP_124696999.1">
    <property type="nucleotide sequence ID" value="NZ_JBHUFE010000026.1"/>
</dbReference>
<dbReference type="InterPro" id="IPR001041">
    <property type="entry name" value="2Fe-2S_ferredoxin-type"/>
</dbReference>